<accession>A0A165PUE4</accession>
<keyword evidence="2" id="KW-1185">Reference proteome</keyword>
<dbReference type="EMBL" id="KV425606">
    <property type="protein sequence ID" value="KZT21513.1"/>
    <property type="molecule type" value="Genomic_DNA"/>
</dbReference>
<gene>
    <name evidence="1" type="ORF">NEOLEDRAFT_751279</name>
</gene>
<sequence>MQAQRTMQAQNADAREASFVDLSELRACLNDIASTLASGSNPMSPEEEARFIDLQDMQKALDEIEASAARNEDPARREALYREAVKRYNIFGELIDADAPMKHSSIITTNLLQPYDRALGSPFPPLTRPQCGVDANFFEDFVPCHEDTNIAMESPMAVDTANTEDPYMWDAPPGGIDYGK</sequence>
<dbReference type="InParanoid" id="A0A165PUE4"/>
<dbReference type="Proteomes" id="UP000076761">
    <property type="component" value="Unassembled WGS sequence"/>
</dbReference>
<evidence type="ECO:0000313" key="2">
    <source>
        <dbReference type="Proteomes" id="UP000076761"/>
    </source>
</evidence>
<reference evidence="1 2" key="1">
    <citation type="journal article" date="2016" name="Mol. Biol. Evol.">
        <title>Comparative Genomics of Early-Diverging Mushroom-Forming Fungi Provides Insights into the Origins of Lignocellulose Decay Capabilities.</title>
        <authorList>
            <person name="Nagy L.G."/>
            <person name="Riley R."/>
            <person name="Tritt A."/>
            <person name="Adam C."/>
            <person name="Daum C."/>
            <person name="Floudas D."/>
            <person name="Sun H."/>
            <person name="Yadav J.S."/>
            <person name="Pangilinan J."/>
            <person name="Larsson K.H."/>
            <person name="Matsuura K."/>
            <person name="Barry K."/>
            <person name="Labutti K."/>
            <person name="Kuo R."/>
            <person name="Ohm R.A."/>
            <person name="Bhattacharya S.S."/>
            <person name="Shirouzu T."/>
            <person name="Yoshinaga Y."/>
            <person name="Martin F.M."/>
            <person name="Grigoriev I.V."/>
            <person name="Hibbett D.S."/>
        </authorList>
    </citation>
    <scope>NUCLEOTIDE SEQUENCE [LARGE SCALE GENOMIC DNA]</scope>
    <source>
        <strain evidence="1 2">HHB14362 ss-1</strain>
    </source>
</reference>
<dbReference type="AlphaFoldDB" id="A0A165PUE4"/>
<protein>
    <submittedName>
        <fullName evidence="1">Uncharacterized protein</fullName>
    </submittedName>
</protein>
<name>A0A165PUE4_9AGAM</name>
<proteinExistence type="predicted"/>
<organism evidence="1 2">
    <name type="scientific">Neolentinus lepideus HHB14362 ss-1</name>
    <dbReference type="NCBI Taxonomy" id="1314782"/>
    <lineage>
        <taxon>Eukaryota</taxon>
        <taxon>Fungi</taxon>
        <taxon>Dikarya</taxon>
        <taxon>Basidiomycota</taxon>
        <taxon>Agaricomycotina</taxon>
        <taxon>Agaricomycetes</taxon>
        <taxon>Gloeophyllales</taxon>
        <taxon>Gloeophyllaceae</taxon>
        <taxon>Neolentinus</taxon>
    </lineage>
</organism>
<evidence type="ECO:0000313" key="1">
    <source>
        <dbReference type="EMBL" id="KZT21513.1"/>
    </source>
</evidence>